<comment type="similarity">
    <text evidence="2">Belongs to the Nth/MutY family.</text>
</comment>
<dbReference type="SUPFAM" id="SSF48150">
    <property type="entry name" value="DNA-glycosylase"/>
    <property type="match status" value="1"/>
</dbReference>
<keyword evidence="6" id="KW-0408">Iron</keyword>
<dbReference type="KEGG" id="psyt:DSAG12_03016"/>
<evidence type="ECO:0000259" key="10">
    <source>
        <dbReference type="SMART" id="SM00478"/>
    </source>
</evidence>
<evidence type="ECO:0000313" key="11">
    <source>
        <dbReference type="EMBL" id="QEE17184.1"/>
    </source>
</evidence>
<evidence type="ECO:0000256" key="3">
    <source>
        <dbReference type="ARBA" id="ARBA00022723"/>
    </source>
</evidence>
<dbReference type="GeneID" id="41330992"/>
<dbReference type="PANTHER" id="PTHR42944:SF1">
    <property type="entry name" value="ADENINE DNA GLYCOSYLASE"/>
    <property type="match status" value="1"/>
</dbReference>
<keyword evidence="5" id="KW-0378">Hydrolase</keyword>
<dbReference type="InterPro" id="IPR023170">
    <property type="entry name" value="HhH_base_excis_C"/>
</dbReference>
<evidence type="ECO:0000313" key="12">
    <source>
        <dbReference type="Proteomes" id="UP000321408"/>
    </source>
</evidence>
<dbReference type="Pfam" id="PF00730">
    <property type="entry name" value="HhH-GPD"/>
    <property type="match status" value="1"/>
</dbReference>
<evidence type="ECO:0000256" key="5">
    <source>
        <dbReference type="ARBA" id="ARBA00022801"/>
    </source>
</evidence>
<dbReference type="OrthoDB" id="206280at2157"/>
<evidence type="ECO:0000256" key="4">
    <source>
        <dbReference type="ARBA" id="ARBA00022763"/>
    </source>
</evidence>
<dbReference type="Gene3D" id="1.10.340.30">
    <property type="entry name" value="Hypothetical protein, domain 2"/>
    <property type="match status" value="1"/>
</dbReference>
<evidence type="ECO:0000256" key="2">
    <source>
        <dbReference type="ARBA" id="ARBA00008343"/>
    </source>
</evidence>
<gene>
    <name evidence="11" type="ORF">DSAG12_03016</name>
</gene>
<dbReference type="InterPro" id="IPR044298">
    <property type="entry name" value="MIG/MutY"/>
</dbReference>
<keyword evidence="8" id="KW-0234">DNA repair</keyword>
<keyword evidence="9" id="KW-0326">Glycosidase</keyword>
<keyword evidence="7" id="KW-0411">Iron-sulfur</keyword>
<proteinExistence type="inferred from homology"/>
<evidence type="ECO:0000256" key="6">
    <source>
        <dbReference type="ARBA" id="ARBA00023004"/>
    </source>
</evidence>
<evidence type="ECO:0000256" key="8">
    <source>
        <dbReference type="ARBA" id="ARBA00023204"/>
    </source>
</evidence>
<reference evidence="11 12" key="1">
    <citation type="journal article" date="2020" name="Nature">
        <title>Isolation of an archaeon at the prokaryote-eukaryote interface.</title>
        <authorList>
            <person name="Imachi H."/>
            <person name="Nobu M.K."/>
            <person name="Nakahara N."/>
            <person name="Morono Y."/>
            <person name="Ogawara M."/>
            <person name="Takaki Y."/>
            <person name="Takano Y."/>
            <person name="Uematsu K."/>
            <person name="Ikuta T."/>
            <person name="Ito M."/>
            <person name="Matsui Y."/>
            <person name="Miyazaki M."/>
            <person name="Murata K."/>
            <person name="Saito Y."/>
            <person name="Sakai S."/>
            <person name="Song C."/>
            <person name="Tasumi E."/>
            <person name="Yamanaka Y."/>
            <person name="Yamaguchi T."/>
            <person name="Kamagata Y."/>
            <person name="Tamaki H."/>
            <person name="Takai K."/>
        </authorList>
    </citation>
    <scope>NUCLEOTIDE SEQUENCE [LARGE SCALE GENOMIC DNA]</scope>
    <source>
        <strain evidence="11 12">MK-D1</strain>
    </source>
</reference>
<reference evidence="11 12" key="2">
    <citation type="journal article" date="2024" name="Int. J. Syst. Evol. Microbiol.">
        <title>Promethearchaeum syntrophicum gen. nov., sp. nov., an anaerobic, obligately syntrophic archaeon, the first isolate of the lineage 'Asgard' archaea, and proposal of the new archaeal phylum Promethearchaeota phyl. nov. and kingdom Promethearchaeati regn. nov.</title>
        <authorList>
            <person name="Imachi H."/>
            <person name="Nobu M.K."/>
            <person name="Kato S."/>
            <person name="Takaki Y."/>
            <person name="Miyazaki M."/>
            <person name="Miyata M."/>
            <person name="Ogawara M."/>
            <person name="Saito Y."/>
            <person name="Sakai S."/>
            <person name="Tahara Y.O."/>
            <person name="Takano Y."/>
            <person name="Tasumi E."/>
            <person name="Uematsu K."/>
            <person name="Yoshimura T."/>
            <person name="Itoh T."/>
            <person name="Ohkuma M."/>
            <person name="Takai K."/>
        </authorList>
    </citation>
    <scope>NUCLEOTIDE SEQUENCE [LARGE SCALE GENOMIC DNA]</scope>
    <source>
        <strain evidence="11 12">MK-D1</strain>
    </source>
</reference>
<protein>
    <recommendedName>
        <fullName evidence="10">HhH-GPD domain-containing protein</fullName>
    </recommendedName>
</protein>
<dbReference type="CDD" id="cd00056">
    <property type="entry name" value="ENDO3c"/>
    <property type="match status" value="1"/>
</dbReference>
<dbReference type="GO" id="GO:0051536">
    <property type="term" value="F:iron-sulfur cluster binding"/>
    <property type="evidence" value="ECO:0007669"/>
    <property type="project" value="UniProtKB-KW"/>
</dbReference>
<dbReference type="GO" id="GO:0034039">
    <property type="term" value="F:8-oxo-7,8-dihydroguanine DNA N-glycosylase activity"/>
    <property type="evidence" value="ECO:0007669"/>
    <property type="project" value="TreeGrafter"/>
</dbReference>
<dbReference type="REBASE" id="357850">
    <property type="entry name" value="V.AarMKD1ORF3015P"/>
</dbReference>
<dbReference type="InterPro" id="IPR003265">
    <property type="entry name" value="HhH-GPD_domain"/>
</dbReference>
<dbReference type="SMART" id="SM00478">
    <property type="entry name" value="ENDO3c"/>
    <property type="match status" value="1"/>
</dbReference>
<dbReference type="Gene3D" id="1.10.1670.10">
    <property type="entry name" value="Helix-hairpin-Helix base-excision DNA repair enzymes (C-terminal)"/>
    <property type="match status" value="1"/>
</dbReference>
<sequence>MMILSVSNKIFFTTQILNWGSDNLRSFPWRINPNVYKAFISEFFLQRTKASQIIESYNKFIQIFPNINALLLYKGDFTDFFKKLGLIKRATFLKNAINSIRNNEKSFRDFKIADFLKLSGIGKYSAHAIICFGKNIKLPLVDSNIIRIFKRFFFLTNDNKNHKYDPIFWNLAERLLPEKNFKKYNYSLIDFGAIICKPLNPHCSICKLKENCYNFLNHINQ</sequence>
<evidence type="ECO:0000256" key="1">
    <source>
        <dbReference type="ARBA" id="ARBA00001966"/>
    </source>
</evidence>
<dbReference type="GO" id="GO:0032357">
    <property type="term" value="F:oxidized purine DNA binding"/>
    <property type="evidence" value="ECO:0007669"/>
    <property type="project" value="TreeGrafter"/>
</dbReference>
<dbReference type="Proteomes" id="UP000321408">
    <property type="component" value="Chromosome"/>
</dbReference>
<dbReference type="GO" id="GO:0035485">
    <property type="term" value="F:adenine/guanine mispair binding"/>
    <property type="evidence" value="ECO:0007669"/>
    <property type="project" value="TreeGrafter"/>
</dbReference>
<keyword evidence="3" id="KW-0479">Metal-binding</keyword>
<dbReference type="PANTHER" id="PTHR42944">
    <property type="entry name" value="ADENINE DNA GLYCOSYLASE"/>
    <property type="match status" value="1"/>
</dbReference>
<dbReference type="AlphaFoldDB" id="A0A5B9DDI6"/>
<feature type="domain" description="HhH-GPD" evidence="10">
    <location>
        <begin position="44"/>
        <end position="194"/>
    </location>
</feature>
<organism evidence="11 12">
    <name type="scientific">Promethearchaeum syntrophicum</name>
    <dbReference type="NCBI Taxonomy" id="2594042"/>
    <lineage>
        <taxon>Archaea</taxon>
        <taxon>Promethearchaeati</taxon>
        <taxon>Promethearchaeota</taxon>
        <taxon>Promethearchaeia</taxon>
        <taxon>Promethearchaeales</taxon>
        <taxon>Promethearchaeaceae</taxon>
        <taxon>Promethearchaeum</taxon>
    </lineage>
</organism>
<dbReference type="EMBL" id="CP042905">
    <property type="protein sequence ID" value="QEE17184.1"/>
    <property type="molecule type" value="Genomic_DNA"/>
</dbReference>
<dbReference type="RefSeq" id="WP_147664096.1">
    <property type="nucleotide sequence ID" value="NZ_CP042905.2"/>
</dbReference>
<accession>A0A5B9DDI6</accession>
<dbReference type="InterPro" id="IPR011257">
    <property type="entry name" value="DNA_glycosylase"/>
</dbReference>
<dbReference type="GO" id="GO:0006284">
    <property type="term" value="P:base-excision repair"/>
    <property type="evidence" value="ECO:0007669"/>
    <property type="project" value="InterPro"/>
</dbReference>
<evidence type="ECO:0000256" key="9">
    <source>
        <dbReference type="ARBA" id="ARBA00023295"/>
    </source>
</evidence>
<comment type="cofactor">
    <cofactor evidence="1">
        <name>[4Fe-4S] cluster</name>
        <dbReference type="ChEBI" id="CHEBI:49883"/>
    </cofactor>
</comment>
<evidence type="ECO:0000256" key="7">
    <source>
        <dbReference type="ARBA" id="ARBA00023014"/>
    </source>
</evidence>
<dbReference type="GO" id="GO:0000701">
    <property type="term" value="F:purine-specific mismatch base pair DNA N-glycosylase activity"/>
    <property type="evidence" value="ECO:0007669"/>
    <property type="project" value="TreeGrafter"/>
</dbReference>
<dbReference type="GO" id="GO:0046872">
    <property type="term" value="F:metal ion binding"/>
    <property type="evidence" value="ECO:0007669"/>
    <property type="project" value="UniProtKB-KW"/>
</dbReference>
<keyword evidence="12" id="KW-1185">Reference proteome</keyword>
<name>A0A5B9DDI6_9ARCH</name>
<keyword evidence="4" id="KW-0227">DNA damage</keyword>
<dbReference type="GO" id="GO:0006298">
    <property type="term" value="P:mismatch repair"/>
    <property type="evidence" value="ECO:0007669"/>
    <property type="project" value="TreeGrafter"/>
</dbReference>